<keyword evidence="1" id="KW-1133">Transmembrane helix</keyword>
<sequence length="75" mass="8554">MDVLLVSLFSFSLDLKGKLIFDSAFSYPLQLFFGMIYLYTCDFRHASCLSKEKKKVVMKFANLSFQGQDPGIDQA</sequence>
<keyword evidence="1" id="KW-0472">Membrane</keyword>
<keyword evidence="3" id="KW-1185">Reference proteome</keyword>
<reference evidence="2" key="1">
    <citation type="journal article" date="2023" name="bioRxiv">
        <title>Improved chromosome-level genome assembly for marigold (Tagetes erecta).</title>
        <authorList>
            <person name="Jiang F."/>
            <person name="Yuan L."/>
            <person name="Wang S."/>
            <person name="Wang H."/>
            <person name="Xu D."/>
            <person name="Wang A."/>
            <person name="Fan W."/>
        </authorList>
    </citation>
    <scope>NUCLEOTIDE SEQUENCE</scope>
    <source>
        <strain evidence="2">WSJ</strain>
        <tissue evidence="2">Leaf</tissue>
    </source>
</reference>
<evidence type="ECO:0000313" key="2">
    <source>
        <dbReference type="EMBL" id="KAK1438314.1"/>
    </source>
</evidence>
<evidence type="ECO:0000313" key="3">
    <source>
        <dbReference type="Proteomes" id="UP001229421"/>
    </source>
</evidence>
<dbReference type="Proteomes" id="UP001229421">
    <property type="component" value="Unassembled WGS sequence"/>
</dbReference>
<organism evidence="2 3">
    <name type="scientific">Tagetes erecta</name>
    <name type="common">African marigold</name>
    <dbReference type="NCBI Taxonomy" id="13708"/>
    <lineage>
        <taxon>Eukaryota</taxon>
        <taxon>Viridiplantae</taxon>
        <taxon>Streptophyta</taxon>
        <taxon>Embryophyta</taxon>
        <taxon>Tracheophyta</taxon>
        <taxon>Spermatophyta</taxon>
        <taxon>Magnoliopsida</taxon>
        <taxon>eudicotyledons</taxon>
        <taxon>Gunneridae</taxon>
        <taxon>Pentapetalae</taxon>
        <taxon>asterids</taxon>
        <taxon>campanulids</taxon>
        <taxon>Asterales</taxon>
        <taxon>Asteraceae</taxon>
        <taxon>Asteroideae</taxon>
        <taxon>Heliantheae alliance</taxon>
        <taxon>Tageteae</taxon>
        <taxon>Tagetes</taxon>
    </lineage>
</organism>
<name>A0AAD8L9L0_TARER</name>
<protein>
    <submittedName>
        <fullName evidence="2">Uncharacterized protein</fullName>
    </submittedName>
</protein>
<keyword evidence="1" id="KW-0812">Transmembrane</keyword>
<gene>
    <name evidence="2" type="ORF">QVD17_04121</name>
</gene>
<comment type="caution">
    <text evidence="2">The sequence shown here is derived from an EMBL/GenBank/DDBJ whole genome shotgun (WGS) entry which is preliminary data.</text>
</comment>
<proteinExistence type="predicted"/>
<dbReference type="EMBL" id="JAUHHV010000001">
    <property type="protein sequence ID" value="KAK1438314.1"/>
    <property type="molecule type" value="Genomic_DNA"/>
</dbReference>
<evidence type="ECO:0000256" key="1">
    <source>
        <dbReference type="SAM" id="Phobius"/>
    </source>
</evidence>
<accession>A0AAD8L9L0</accession>
<feature type="transmembrane region" description="Helical" evidence="1">
    <location>
        <begin position="27"/>
        <end position="45"/>
    </location>
</feature>
<dbReference type="AlphaFoldDB" id="A0AAD8L9L0"/>